<name>A0ABW8HLB5_9ACTN</name>
<feature type="transmembrane region" description="Helical" evidence="1">
    <location>
        <begin position="63"/>
        <end position="80"/>
    </location>
</feature>
<gene>
    <name evidence="2" type="ORF">ACIQFM_34405</name>
</gene>
<proteinExistence type="predicted"/>
<accession>A0ABW8HLB5</accession>
<evidence type="ECO:0000313" key="2">
    <source>
        <dbReference type="EMBL" id="MFJ6041332.1"/>
    </source>
</evidence>
<keyword evidence="1" id="KW-0472">Membrane</keyword>
<organism evidence="2 3">
    <name type="scientific">Streptomyces ardesiacus</name>
    <dbReference type="NCBI Taxonomy" id="285564"/>
    <lineage>
        <taxon>Bacteria</taxon>
        <taxon>Bacillati</taxon>
        <taxon>Actinomycetota</taxon>
        <taxon>Actinomycetes</taxon>
        <taxon>Kitasatosporales</taxon>
        <taxon>Streptomycetaceae</taxon>
        <taxon>Streptomyces</taxon>
    </lineage>
</organism>
<dbReference type="RefSeq" id="WP_350892237.1">
    <property type="nucleotide sequence ID" value="NZ_JBEOTR010000035.1"/>
</dbReference>
<dbReference type="EMBL" id="JBIVPC010000026">
    <property type="protein sequence ID" value="MFJ6041332.1"/>
    <property type="molecule type" value="Genomic_DNA"/>
</dbReference>
<comment type="caution">
    <text evidence="2">The sequence shown here is derived from an EMBL/GenBank/DDBJ whole genome shotgun (WGS) entry which is preliminary data.</text>
</comment>
<keyword evidence="1" id="KW-0812">Transmembrane</keyword>
<evidence type="ECO:0000313" key="3">
    <source>
        <dbReference type="Proteomes" id="UP001617907"/>
    </source>
</evidence>
<protein>
    <submittedName>
        <fullName evidence="2">Uncharacterized protein</fullName>
    </submittedName>
</protein>
<dbReference type="Proteomes" id="UP001617907">
    <property type="component" value="Unassembled WGS sequence"/>
</dbReference>
<reference evidence="2 3" key="1">
    <citation type="submission" date="2024-10" db="EMBL/GenBank/DDBJ databases">
        <title>The Natural Products Discovery Center: Release of the First 8490 Sequenced Strains for Exploring Actinobacteria Biosynthetic Diversity.</title>
        <authorList>
            <person name="Kalkreuter E."/>
            <person name="Kautsar S.A."/>
            <person name="Yang D."/>
            <person name="Bader C.D."/>
            <person name="Teijaro C.N."/>
            <person name="Fluegel L."/>
            <person name="Davis C.M."/>
            <person name="Simpson J.R."/>
            <person name="Lauterbach L."/>
            <person name="Steele A.D."/>
            <person name="Gui C."/>
            <person name="Meng S."/>
            <person name="Li G."/>
            <person name="Viehrig K."/>
            <person name="Ye F."/>
            <person name="Su P."/>
            <person name="Kiefer A.F."/>
            <person name="Nichols A."/>
            <person name="Cepeda A.J."/>
            <person name="Yan W."/>
            <person name="Fan B."/>
            <person name="Jiang Y."/>
            <person name="Adhikari A."/>
            <person name="Zheng C.-J."/>
            <person name="Schuster L."/>
            <person name="Cowan T.M."/>
            <person name="Smanski M.J."/>
            <person name="Chevrette M.G."/>
            <person name="De Carvalho L.P.S."/>
            <person name="Shen B."/>
        </authorList>
    </citation>
    <scope>NUCLEOTIDE SEQUENCE [LARGE SCALE GENOMIC DNA]</scope>
    <source>
        <strain evidence="2 3">NPDC093086</strain>
    </source>
</reference>
<keyword evidence="1" id="KW-1133">Transmembrane helix</keyword>
<keyword evidence="3" id="KW-1185">Reference proteome</keyword>
<evidence type="ECO:0000256" key="1">
    <source>
        <dbReference type="SAM" id="Phobius"/>
    </source>
</evidence>
<sequence>MTRADREGRPPGDFSLPADMSVVARTAVSVSVMPDRRLLPVKTPAATWRARLTSEVPGTMTDLAFIGLTVAVFVVLRLVSEGVGRL</sequence>